<evidence type="ECO:0000256" key="3">
    <source>
        <dbReference type="ARBA" id="ARBA00022722"/>
    </source>
</evidence>
<evidence type="ECO:0000313" key="11">
    <source>
        <dbReference type="Proteomes" id="UP000186351"/>
    </source>
</evidence>
<dbReference type="GO" id="GO:0006402">
    <property type="term" value="P:mRNA catabolic process"/>
    <property type="evidence" value="ECO:0007669"/>
    <property type="project" value="TreeGrafter"/>
</dbReference>
<dbReference type="NCBIfam" id="TIGR02063">
    <property type="entry name" value="RNase_R"/>
    <property type="match status" value="1"/>
</dbReference>
<organism evidence="10 11">
    <name type="scientific">Muribaculum intestinale</name>
    <dbReference type="NCBI Taxonomy" id="1796646"/>
    <lineage>
        <taxon>Bacteria</taxon>
        <taxon>Pseudomonadati</taxon>
        <taxon>Bacteroidota</taxon>
        <taxon>Bacteroidia</taxon>
        <taxon>Bacteroidales</taxon>
        <taxon>Muribaculaceae</taxon>
        <taxon>Muribaculum</taxon>
    </lineage>
</organism>
<dbReference type="GO" id="GO:0003723">
    <property type="term" value="F:RNA binding"/>
    <property type="evidence" value="ECO:0007669"/>
    <property type="project" value="UniProtKB-UniRule"/>
</dbReference>
<comment type="subcellular location">
    <subcellularLocation>
        <location evidence="7">Cytoplasm</location>
    </subcellularLocation>
</comment>
<dbReference type="NCBIfam" id="TIGR00358">
    <property type="entry name" value="3_prime_RNase"/>
    <property type="match status" value="1"/>
</dbReference>
<dbReference type="RefSeq" id="WP_068961227.1">
    <property type="nucleotide sequence ID" value="NZ_CAJTAP010000003.1"/>
</dbReference>
<dbReference type="CDD" id="cd04471">
    <property type="entry name" value="S1_RNase_R"/>
    <property type="match status" value="1"/>
</dbReference>
<feature type="compositionally biased region" description="Basic and acidic residues" evidence="8">
    <location>
        <begin position="714"/>
        <end position="729"/>
    </location>
</feature>
<keyword evidence="6 7" id="KW-0694">RNA-binding</keyword>
<feature type="region of interest" description="Disordered" evidence="8">
    <location>
        <begin position="714"/>
        <end position="756"/>
    </location>
</feature>
<comment type="catalytic activity">
    <reaction evidence="1 7">
        <text>Exonucleolytic cleavage in the 3'- to 5'-direction to yield nucleoside 5'-phosphates.</text>
        <dbReference type="EC" id="3.1.13.1"/>
    </reaction>
</comment>
<dbReference type="SMART" id="SM00955">
    <property type="entry name" value="RNB"/>
    <property type="match status" value="1"/>
</dbReference>
<evidence type="ECO:0000256" key="1">
    <source>
        <dbReference type="ARBA" id="ARBA00001849"/>
    </source>
</evidence>
<reference evidence="11" key="1">
    <citation type="submission" date="2016-04" db="EMBL/GenBank/DDBJ databases">
        <title>Complete Genome Sequences of Twelve Strains of a Stable Defined Moderately Diverse Mouse Microbiota 2 (sDMDMm2).</title>
        <authorList>
            <person name="Uchimura Y."/>
            <person name="Wyss M."/>
            <person name="Brugiroux S."/>
            <person name="Limenitakis J.P."/>
            <person name="Stecher B."/>
            <person name="McCoy K.D."/>
            <person name="Macpherson A.J."/>
        </authorList>
    </citation>
    <scope>NUCLEOTIDE SEQUENCE [LARGE SCALE GENOMIC DNA]</scope>
    <source>
        <strain evidence="11">YL27</strain>
    </source>
</reference>
<dbReference type="GeneID" id="65537098"/>
<comment type="similarity">
    <text evidence="7">Belongs to the RNR ribonuclease family. RNase R subfamily.</text>
</comment>
<dbReference type="SMART" id="SM00316">
    <property type="entry name" value="S1"/>
    <property type="match status" value="1"/>
</dbReference>
<evidence type="ECO:0000256" key="6">
    <source>
        <dbReference type="ARBA" id="ARBA00022884"/>
    </source>
</evidence>
<dbReference type="Pfam" id="PF00575">
    <property type="entry name" value="S1"/>
    <property type="match status" value="1"/>
</dbReference>
<dbReference type="HAMAP" id="MF_01895">
    <property type="entry name" value="RNase_R"/>
    <property type="match status" value="1"/>
</dbReference>
<dbReference type="InterPro" id="IPR012340">
    <property type="entry name" value="NA-bd_OB-fold"/>
</dbReference>
<dbReference type="GO" id="GO:0008859">
    <property type="term" value="F:exoribonuclease II activity"/>
    <property type="evidence" value="ECO:0007669"/>
    <property type="project" value="UniProtKB-UniRule"/>
</dbReference>
<dbReference type="KEGG" id="pary:A4V02_09480"/>
<dbReference type="PANTHER" id="PTHR23355">
    <property type="entry name" value="RIBONUCLEASE"/>
    <property type="match status" value="1"/>
</dbReference>
<evidence type="ECO:0000256" key="5">
    <source>
        <dbReference type="ARBA" id="ARBA00022839"/>
    </source>
</evidence>
<dbReference type="SUPFAM" id="SSF50249">
    <property type="entry name" value="Nucleic acid-binding proteins"/>
    <property type="match status" value="3"/>
</dbReference>
<dbReference type="InterPro" id="IPR022966">
    <property type="entry name" value="RNase_II/R_CS"/>
</dbReference>
<evidence type="ECO:0000259" key="9">
    <source>
        <dbReference type="PROSITE" id="PS50126"/>
    </source>
</evidence>
<dbReference type="STRING" id="1796646.A4V02_09480"/>
<evidence type="ECO:0000256" key="7">
    <source>
        <dbReference type="HAMAP-Rule" id="MF_01895"/>
    </source>
</evidence>
<feature type="domain" description="S1 motif" evidence="9">
    <location>
        <begin position="630"/>
        <end position="711"/>
    </location>
</feature>
<dbReference type="InterPro" id="IPR003029">
    <property type="entry name" value="S1_domain"/>
</dbReference>
<dbReference type="PROSITE" id="PS01175">
    <property type="entry name" value="RIBONUCLEASE_II"/>
    <property type="match status" value="1"/>
</dbReference>
<dbReference type="OrthoDB" id="9764149at2"/>
<dbReference type="InterPro" id="IPR001900">
    <property type="entry name" value="RNase_II/R"/>
</dbReference>
<dbReference type="PANTHER" id="PTHR23355:SF9">
    <property type="entry name" value="DIS3-LIKE EXONUCLEASE 2"/>
    <property type="match status" value="1"/>
</dbReference>
<dbReference type="Proteomes" id="UP000186351">
    <property type="component" value="Chromosome"/>
</dbReference>
<dbReference type="Gene3D" id="2.40.50.140">
    <property type="entry name" value="Nucleic acid-binding proteins"/>
    <property type="match status" value="2"/>
</dbReference>
<dbReference type="InterPro" id="IPR011805">
    <property type="entry name" value="RNase_R"/>
</dbReference>
<dbReference type="GO" id="GO:0005829">
    <property type="term" value="C:cytosol"/>
    <property type="evidence" value="ECO:0007669"/>
    <property type="project" value="TreeGrafter"/>
</dbReference>
<keyword evidence="11" id="KW-1185">Reference proteome</keyword>
<dbReference type="EMBL" id="CP015402">
    <property type="protein sequence ID" value="ARE60824.1"/>
    <property type="molecule type" value="Genomic_DNA"/>
</dbReference>
<comment type="function">
    <text evidence="7">3'-5' exoribonuclease that releases 5'-nucleoside monophosphates and is involved in maturation of structured RNAs.</text>
</comment>
<dbReference type="Pfam" id="PF00773">
    <property type="entry name" value="RNB"/>
    <property type="match status" value="1"/>
</dbReference>
<dbReference type="InterPro" id="IPR040476">
    <property type="entry name" value="CSD2"/>
</dbReference>
<keyword evidence="5 7" id="KW-0269">Exonuclease</keyword>
<evidence type="ECO:0000313" key="10">
    <source>
        <dbReference type="EMBL" id="ARE60824.1"/>
    </source>
</evidence>
<keyword evidence="2 7" id="KW-0963">Cytoplasm</keyword>
<gene>
    <name evidence="7" type="primary">rnr</name>
    <name evidence="10" type="ORF">A4V02_09480</name>
</gene>
<dbReference type="InterPro" id="IPR004476">
    <property type="entry name" value="RNase_II/RNase_R"/>
</dbReference>
<dbReference type="InterPro" id="IPR050180">
    <property type="entry name" value="RNR_Ribonuclease"/>
</dbReference>
<dbReference type="PROSITE" id="PS50126">
    <property type="entry name" value="S1"/>
    <property type="match status" value="1"/>
</dbReference>
<evidence type="ECO:0000256" key="8">
    <source>
        <dbReference type="SAM" id="MobiDB-lite"/>
    </source>
</evidence>
<keyword evidence="4 7" id="KW-0378">Hydrolase</keyword>
<accession>A0A1V0QEK3</accession>
<keyword evidence="3 7" id="KW-0540">Nuclease</keyword>
<feature type="compositionally biased region" description="Basic and acidic residues" evidence="8">
    <location>
        <begin position="747"/>
        <end position="756"/>
    </location>
</feature>
<sequence>MANSRNARKNAFRELHAAIDDFISRQGNKTFNYKQVAHALGIDTKPQQKAVAMRLAELEFDGILVEVAPGKYQAPSRGTEAIGTFSRRSNGKNGVILDGEEDNLIFVAERNSMHALNGDRVKVLVAAHRKGQEPECKVLEIIEPNDQQFIGTLTVERHIATLNTDSKFLANDIFIPKGKLKGGKTGDKAIVRITDWPADDKNPRGEVIDILGKNGENNTEMHAILAEFGLPYRYPENVDKAAQRIDAGITPEVIASRLDMRDVTTFTIDPRDAKDFDDALSIRRLPDGHYEVGVHIADVTHYVTPDTIIEKEAQKRATSVYLVDRVVPMLPEHLSNGICSLRPDEEKLTFSCVFVMDDDAKVLSHRIARTVTRSDRRFTYEEAQEVIETGHGDFAEEIITLDRLAKILRKRRYEHGSVEFDREEVRFEIDKDGHPIDVFFKESKDSNKLIEEFMLLANRTVAAEIGVPKGKKKPKAFVYRIHDQPDVTRLTDLAAIARNFGYKIKTTGTAKDINKSINRMLADVKGKGEENLLSVLAIRSMAKAIYSTDNIGHYGLGFDYYTHFTSPIRRYPDMMVHRLLDKYLSGGRSVNVEKLEEQCKHSSQMEQLAANAERSSIKYKQCEYLADRLGEIYDGVISGVTEWGLYVELNENKCEGLVPIRDLADDYYDFDEKNYCLVGRKTHTRYTLGDCVRVQVARANIEKRMVDFSLLDDKGRPVGEDAKGKEVSVKEALSGRPKSGRGSKQRRGADRTRRRR</sequence>
<evidence type="ECO:0000256" key="2">
    <source>
        <dbReference type="ARBA" id="ARBA00022490"/>
    </source>
</evidence>
<protein>
    <recommendedName>
        <fullName evidence="7">Ribonuclease R</fullName>
        <shortName evidence="7">RNase R</shortName>
        <ecNumber evidence="7">3.1.13.1</ecNumber>
    </recommendedName>
</protein>
<proteinExistence type="inferred from homology"/>
<name>A0A1V0QEK3_9BACT</name>
<accession>A0A1Z2XHR0</accession>
<evidence type="ECO:0000256" key="4">
    <source>
        <dbReference type="ARBA" id="ARBA00022801"/>
    </source>
</evidence>
<dbReference type="AlphaFoldDB" id="A0A1V0QEK3"/>
<dbReference type="EC" id="3.1.13.1" evidence="7"/>
<dbReference type="Pfam" id="PF17876">
    <property type="entry name" value="CSD2"/>
    <property type="match status" value="1"/>
</dbReference>